<dbReference type="Proteomes" id="UP000266298">
    <property type="component" value="Unassembled WGS sequence"/>
</dbReference>
<evidence type="ECO:0000256" key="1">
    <source>
        <dbReference type="SAM" id="MobiDB-lite"/>
    </source>
</evidence>
<comment type="caution">
    <text evidence="2">The sequence shown here is derived from an EMBL/GenBank/DDBJ whole genome shotgun (WGS) entry which is preliminary data.</text>
</comment>
<reference evidence="2 3" key="1">
    <citation type="submission" date="2018-08" db="EMBL/GenBank/DDBJ databases">
        <title>Genome Sequence of Clavibacter michiganensis Subspecies type strains, and the Atypical Peach-Colored Strains Isolated from Tomato.</title>
        <authorList>
            <person name="Osdaghi E."/>
            <person name="Portier P."/>
            <person name="Briand M."/>
            <person name="Jacques M.-A."/>
        </authorList>
    </citation>
    <scope>NUCLEOTIDE SEQUENCE [LARGE SCALE GENOMIC DNA]</scope>
    <source>
        <strain evidence="2 3">CFBP 7493</strain>
    </source>
</reference>
<accession>A0A399NLK8</accession>
<proteinExistence type="predicted"/>
<sequence>MSFDTGGVPPERTGSAPHPAADAADLDPLDPAEEAADRAAG</sequence>
<protein>
    <submittedName>
        <fullName evidence="2">CoA-binding protein</fullName>
    </submittedName>
</protein>
<feature type="compositionally biased region" description="Acidic residues" evidence="1">
    <location>
        <begin position="24"/>
        <end position="34"/>
    </location>
</feature>
<name>A0A399NLK8_9MICO</name>
<dbReference type="AlphaFoldDB" id="A0A399NLK8"/>
<feature type="region of interest" description="Disordered" evidence="1">
    <location>
        <begin position="1"/>
        <end position="41"/>
    </location>
</feature>
<gene>
    <name evidence="2" type="ORF">DZF96_14880</name>
</gene>
<dbReference type="EMBL" id="QWEC01000351">
    <property type="protein sequence ID" value="RII94824.1"/>
    <property type="molecule type" value="Genomic_DNA"/>
</dbReference>
<evidence type="ECO:0000313" key="3">
    <source>
        <dbReference type="Proteomes" id="UP000266298"/>
    </source>
</evidence>
<organism evidence="2 3">
    <name type="scientific">Clavibacter michiganensis</name>
    <dbReference type="NCBI Taxonomy" id="28447"/>
    <lineage>
        <taxon>Bacteria</taxon>
        <taxon>Bacillati</taxon>
        <taxon>Actinomycetota</taxon>
        <taxon>Actinomycetes</taxon>
        <taxon>Micrococcales</taxon>
        <taxon>Microbacteriaceae</taxon>
        <taxon>Clavibacter</taxon>
    </lineage>
</organism>
<feature type="non-terminal residue" evidence="2">
    <location>
        <position position="41"/>
    </location>
</feature>
<evidence type="ECO:0000313" key="2">
    <source>
        <dbReference type="EMBL" id="RII94824.1"/>
    </source>
</evidence>